<name>A0A1H3T419_9RHOB</name>
<evidence type="ECO:0000313" key="10">
    <source>
        <dbReference type="EMBL" id="SDZ45083.1"/>
    </source>
</evidence>
<dbReference type="Gene3D" id="1.10.287.1260">
    <property type="match status" value="1"/>
</dbReference>
<organism evidence="10 11">
    <name type="scientific">Jannaschia faecimaris</name>
    <dbReference type="NCBI Taxonomy" id="1244108"/>
    <lineage>
        <taxon>Bacteria</taxon>
        <taxon>Pseudomonadati</taxon>
        <taxon>Pseudomonadota</taxon>
        <taxon>Alphaproteobacteria</taxon>
        <taxon>Rhodobacterales</taxon>
        <taxon>Roseobacteraceae</taxon>
        <taxon>Jannaschia</taxon>
    </lineage>
</organism>
<accession>A0A1H3T419</accession>
<keyword evidence="3" id="KW-1003">Cell membrane</keyword>
<keyword evidence="11" id="KW-1185">Reference proteome</keyword>
<dbReference type="InterPro" id="IPR011014">
    <property type="entry name" value="MscS_channel_TM-2"/>
</dbReference>
<dbReference type="Pfam" id="PF21082">
    <property type="entry name" value="MS_channel_3rd"/>
    <property type="match status" value="1"/>
</dbReference>
<gene>
    <name evidence="10" type="ORF">SAMN05444004_1158</name>
</gene>
<keyword evidence="7" id="KW-0407">Ion channel</keyword>
<dbReference type="STRING" id="1244108.SAMN05444004_1158"/>
<evidence type="ECO:0000256" key="5">
    <source>
        <dbReference type="ARBA" id="ARBA00022989"/>
    </source>
</evidence>
<dbReference type="EMBL" id="FNPX01000015">
    <property type="protein sequence ID" value="SDZ45083.1"/>
    <property type="molecule type" value="Genomic_DNA"/>
</dbReference>
<proteinExistence type="inferred from homology"/>
<dbReference type="InterPro" id="IPR006685">
    <property type="entry name" value="MscS_channel_2nd"/>
</dbReference>
<dbReference type="InterPro" id="IPR045275">
    <property type="entry name" value="MscS_archaea/bacteria_type"/>
</dbReference>
<evidence type="ECO:0000256" key="4">
    <source>
        <dbReference type="ARBA" id="ARBA00022692"/>
    </source>
</evidence>
<feature type="transmembrane region" description="Helical" evidence="7">
    <location>
        <begin position="185"/>
        <end position="205"/>
    </location>
</feature>
<dbReference type="Proteomes" id="UP000198914">
    <property type="component" value="Unassembled WGS sequence"/>
</dbReference>
<dbReference type="SUPFAM" id="SSF50182">
    <property type="entry name" value="Sm-like ribonucleoproteins"/>
    <property type="match status" value="1"/>
</dbReference>
<keyword evidence="7" id="KW-0406">Ion transport</keyword>
<evidence type="ECO:0000259" key="8">
    <source>
        <dbReference type="Pfam" id="PF00924"/>
    </source>
</evidence>
<dbReference type="InterPro" id="IPR011066">
    <property type="entry name" value="MscS_channel_C_sf"/>
</dbReference>
<dbReference type="InterPro" id="IPR023408">
    <property type="entry name" value="MscS_beta-dom_sf"/>
</dbReference>
<comment type="function">
    <text evidence="7">Mechanosensitive channel that participates in the regulation of osmotic pressure changes within the cell, opening in response to stretch forces in the membrane lipid bilayer, without the need for other proteins. Contributes to normal resistance to hypoosmotic shock. Forms an ion channel of 1.0 nanosiemens conductance with a slight preference for anions.</text>
</comment>
<keyword evidence="4 7" id="KW-0812">Transmembrane</keyword>
<feature type="transmembrane region" description="Helical" evidence="7">
    <location>
        <begin position="158"/>
        <end position="179"/>
    </location>
</feature>
<dbReference type="Pfam" id="PF00924">
    <property type="entry name" value="MS_channel_2nd"/>
    <property type="match status" value="1"/>
</dbReference>
<protein>
    <recommendedName>
        <fullName evidence="7">Small-conductance mechanosensitive channel</fullName>
    </recommendedName>
</protein>
<reference evidence="11" key="1">
    <citation type="submission" date="2016-10" db="EMBL/GenBank/DDBJ databases">
        <authorList>
            <person name="Varghese N."/>
            <person name="Submissions S."/>
        </authorList>
    </citation>
    <scope>NUCLEOTIDE SEQUENCE [LARGE SCALE GENOMIC DNA]</scope>
    <source>
        <strain evidence="11">DSM 100420</strain>
    </source>
</reference>
<dbReference type="PANTHER" id="PTHR30221">
    <property type="entry name" value="SMALL-CONDUCTANCE MECHANOSENSITIVE CHANNEL"/>
    <property type="match status" value="1"/>
</dbReference>
<dbReference type="GO" id="GO:0005886">
    <property type="term" value="C:plasma membrane"/>
    <property type="evidence" value="ECO:0007669"/>
    <property type="project" value="UniProtKB-SubCell"/>
</dbReference>
<feature type="transmembrane region" description="Helical" evidence="7">
    <location>
        <begin position="13"/>
        <end position="33"/>
    </location>
</feature>
<dbReference type="Gene3D" id="2.30.30.60">
    <property type="match status" value="1"/>
</dbReference>
<evidence type="ECO:0000256" key="3">
    <source>
        <dbReference type="ARBA" id="ARBA00022475"/>
    </source>
</evidence>
<comment type="similarity">
    <text evidence="2 7">Belongs to the MscS (TC 1.A.23) family.</text>
</comment>
<feature type="transmembrane region" description="Helical" evidence="7">
    <location>
        <begin position="258"/>
        <end position="277"/>
    </location>
</feature>
<comment type="caution">
    <text evidence="7">Lacks conserved residue(s) required for the propagation of feature annotation.</text>
</comment>
<evidence type="ECO:0000259" key="9">
    <source>
        <dbReference type="Pfam" id="PF21082"/>
    </source>
</evidence>
<feature type="domain" description="Mechanosensitive ion channel MscS" evidence="8">
    <location>
        <begin position="275"/>
        <end position="341"/>
    </location>
</feature>
<dbReference type="AlphaFoldDB" id="A0A1H3T419"/>
<dbReference type="SUPFAM" id="SSF82689">
    <property type="entry name" value="Mechanosensitive channel protein MscS (YggB), C-terminal domain"/>
    <property type="match status" value="1"/>
</dbReference>
<evidence type="ECO:0000256" key="7">
    <source>
        <dbReference type="RuleBase" id="RU369025"/>
    </source>
</evidence>
<dbReference type="GO" id="GO:0008381">
    <property type="term" value="F:mechanosensitive monoatomic ion channel activity"/>
    <property type="evidence" value="ECO:0007669"/>
    <property type="project" value="InterPro"/>
</dbReference>
<keyword evidence="7" id="KW-0813">Transport</keyword>
<dbReference type="PANTHER" id="PTHR30221:SF1">
    <property type="entry name" value="SMALL-CONDUCTANCE MECHANOSENSITIVE CHANNEL"/>
    <property type="match status" value="1"/>
</dbReference>
<keyword evidence="5 7" id="KW-1133">Transmembrane helix</keyword>
<dbReference type="SUPFAM" id="SSF82861">
    <property type="entry name" value="Mechanosensitive channel protein MscS (YggB), transmembrane region"/>
    <property type="match status" value="1"/>
</dbReference>
<evidence type="ECO:0000256" key="6">
    <source>
        <dbReference type="ARBA" id="ARBA00023136"/>
    </source>
</evidence>
<sequence>MTGTASETPHKSAAWYTSAAWCFVMVLFVLCGFSGPALSQDAGGGDTDAAIPVELVAPGISTDELAYRLIPLTKSELDPLSTAWLGIVRDKTAEISESQVALLNDPSQATDASYQALARMVEERAALFERFSMVVDAFESKGGDEALVADLRAYRDSVIFNETILASPRAIALAFLSWLTRSDGGVAIAMDIGVVILAFVALLIVSRSARGLARRWIGRVPNISKLLEAFLVAAVFWLVIAVGLLFVLAALGVNVTPLFAMIGGASFILAFAFQDTLGNLASGLMIMINRPFDEGDYVLVGGVGGSVKSVSIVATTVITPDNQVIVIPNKNVWGNVITNVTASDTRRVDLVFGISYDDSIPDALRVIEETVRSHPLVLRDPEPTIRVHELAESSVNFICRPWTKTSDYWTVYWDLTHRMKEALTEAGLSIPYPQRDVHIRTGEV</sequence>
<keyword evidence="6 7" id="KW-0472">Membrane</keyword>
<comment type="subcellular location">
    <subcellularLocation>
        <location evidence="7">Cell inner membrane</location>
        <topology evidence="7">Multi-pass membrane protein</topology>
    </subcellularLocation>
    <subcellularLocation>
        <location evidence="1">Cell membrane</location>
        <topology evidence="1">Multi-pass membrane protein</topology>
    </subcellularLocation>
</comment>
<feature type="transmembrane region" description="Helical" evidence="7">
    <location>
        <begin position="226"/>
        <end position="252"/>
    </location>
</feature>
<feature type="domain" description="Mechanosensitive ion channel MscS C-terminal" evidence="9">
    <location>
        <begin position="348"/>
        <end position="430"/>
    </location>
</feature>
<comment type="subunit">
    <text evidence="7">Homoheptamer.</text>
</comment>
<dbReference type="InterPro" id="IPR010920">
    <property type="entry name" value="LSM_dom_sf"/>
</dbReference>
<evidence type="ECO:0000256" key="1">
    <source>
        <dbReference type="ARBA" id="ARBA00004651"/>
    </source>
</evidence>
<dbReference type="OrthoDB" id="9814206at2"/>
<keyword evidence="7" id="KW-0997">Cell inner membrane</keyword>
<dbReference type="Gene3D" id="3.30.70.100">
    <property type="match status" value="1"/>
</dbReference>
<dbReference type="InterPro" id="IPR049278">
    <property type="entry name" value="MS_channel_C"/>
</dbReference>
<evidence type="ECO:0000256" key="2">
    <source>
        <dbReference type="ARBA" id="ARBA00008017"/>
    </source>
</evidence>
<evidence type="ECO:0000313" key="11">
    <source>
        <dbReference type="Proteomes" id="UP000198914"/>
    </source>
</evidence>